<organism evidence="1 2">
    <name type="scientific">Cellulomonas edaphi</name>
    <dbReference type="NCBI Taxonomy" id="3053468"/>
    <lineage>
        <taxon>Bacteria</taxon>
        <taxon>Bacillati</taxon>
        <taxon>Actinomycetota</taxon>
        <taxon>Actinomycetes</taxon>
        <taxon>Micrococcales</taxon>
        <taxon>Cellulomonadaceae</taxon>
        <taxon>Cellulomonas</taxon>
    </lineage>
</organism>
<accession>A0ABT7S3R3</accession>
<name>A0ABT7S3R3_9CELL</name>
<gene>
    <name evidence="1" type="ORF">QRT05_02860</name>
</gene>
<reference evidence="1 2" key="1">
    <citation type="submission" date="2023-06" db="EMBL/GenBank/DDBJ databases">
        <title>Cellulomonas sp. MW9 Whole genome sequence.</title>
        <authorList>
            <person name="Park S."/>
        </authorList>
    </citation>
    <scope>NUCLEOTIDE SEQUENCE [LARGE SCALE GENOMIC DNA]</scope>
    <source>
        <strain evidence="1 2">MW9</strain>
    </source>
</reference>
<comment type="caution">
    <text evidence="1">The sequence shown here is derived from an EMBL/GenBank/DDBJ whole genome shotgun (WGS) entry which is preliminary data.</text>
</comment>
<evidence type="ECO:0000313" key="2">
    <source>
        <dbReference type="Proteomes" id="UP001321453"/>
    </source>
</evidence>
<dbReference type="Proteomes" id="UP001321453">
    <property type="component" value="Unassembled WGS sequence"/>
</dbReference>
<dbReference type="RefSeq" id="WP_289445091.1">
    <property type="nucleotide sequence ID" value="NZ_JAUCGR010000001.1"/>
</dbReference>
<evidence type="ECO:0000313" key="1">
    <source>
        <dbReference type="EMBL" id="MDM7830262.1"/>
    </source>
</evidence>
<keyword evidence="2" id="KW-1185">Reference proteome</keyword>
<sequence length="139" mass="15192">MTIARKTHDRTTYEKDAPQPGRVLDARLHLLDRQLLDVDDVPVTTIDDLEIHATGGDADPVGGPAVLTNLLTGPVLGTRILGGRPPSSRLERIAWSHVRAVDSAVKLGIHGSQLDATWVERWVRDHVIGRIPGGRHDPE</sequence>
<proteinExistence type="predicted"/>
<protein>
    <submittedName>
        <fullName evidence="1">Uncharacterized protein</fullName>
    </submittedName>
</protein>
<dbReference type="EMBL" id="JAUCGR010000001">
    <property type="protein sequence ID" value="MDM7830262.1"/>
    <property type="molecule type" value="Genomic_DNA"/>
</dbReference>